<proteinExistence type="predicted"/>
<dbReference type="Proteomes" id="UP001152320">
    <property type="component" value="Chromosome 3"/>
</dbReference>
<dbReference type="InterPro" id="IPR001660">
    <property type="entry name" value="SAM"/>
</dbReference>
<dbReference type="CDD" id="cd09530">
    <property type="entry name" value="SAM_Samd14"/>
    <property type="match status" value="1"/>
</dbReference>
<accession>A0A9Q1CGQ1</accession>
<dbReference type="PANTHER" id="PTHR46829:SF1">
    <property type="entry name" value="STERILE ALPHA MOTIF DOMAIN-CONTAINING PROTEIN 15"/>
    <property type="match status" value="1"/>
</dbReference>
<evidence type="ECO:0000313" key="3">
    <source>
        <dbReference type="Proteomes" id="UP001152320"/>
    </source>
</evidence>
<feature type="domain" description="SAM" evidence="1">
    <location>
        <begin position="12"/>
        <end position="75"/>
    </location>
</feature>
<dbReference type="AlphaFoldDB" id="A0A9Q1CGQ1"/>
<reference evidence="2" key="1">
    <citation type="submission" date="2021-10" db="EMBL/GenBank/DDBJ databases">
        <title>Tropical sea cucumber genome reveals ecological adaptation and Cuvierian tubules defense mechanism.</title>
        <authorList>
            <person name="Chen T."/>
        </authorList>
    </citation>
    <scope>NUCLEOTIDE SEQUENCE</scope>
    <source>
        <strain evidence="2">Nanhai2018</strain>
        <tissue evidence="2">Muscle</tissue>
    </source>
</reference>
<sequence>MAAADEPACLYWNCVQVADWIESLGFPQYRDCFLTNLIDGRKLIYADGSHLPQMGVTDFEHIKFIAGNVRDLLGIEDPRWNRTIAIPHREPMGMFLERKSITGQRANDLTFEKYGKEVRRMEIEKEKDAKKVCIVKCKGDFV</sequence>
<comment type="caution">
    <text evidence="2">The sequence shown here is derived from an EMBL/GenBank/DDBJ whole genome shotgun (WGS) entry which is preliminary data.</text>
</comment>
<dbReference type="PANTHER" id="PTHR46829">
    <property type="entry name" value="STERILE ALPHA MOTIF DOMAIN-CONTAINING PROTEIN 15"/>
    <property type="match status" value="1"/>
</dbReference>
<dbReference type="InterPro" id="IPR013761">
    <property type="entry name" value="SAM/pointed_sf"/>
</dbReference>
<dbReference type="Pfam" id="PF00536">
    <property type="entry name" value="SAM_1"/>
    <property type="match status" value="1"/>
</dbReference>
<evidence type="ECO:0000313" key="2">
    <source>
        <dbReference type="EMBL" id="KAJ8044620.1"/>
    </source>
</evidence>
<dbReference type="SUPFAM" id="SSF47769">
    <property type="entry name" value="SAM/Pointed domain"/>
    <property type="match status" value="1"/>
</dbReference>
<gene>
    <name evidence="2" type="ORF">HOLleu_07407</name>
</gene>
<dbReference type="OrthoDB" id="6133291at2759"/>
<dbReference type="SMART" id="SM00454">
    <property type="entry name" value="SAM"/>
    <property type="match status" value="1"/>
</dbReference>
<protein>
    <submittedName>
        <fullName evidence="2">Sterile alpha motif domain-containing protein 15</fullName>
    </submittedName>
</protein>
<dbReference type="Gene3D" id="1.10.150.50">
    <property type="entry name" value="Transcription Factor, Ets-1"/>
    <property type="match status" value="1"/>
</dbReference>
<name>A0A9Q1CGQ1_HOLLE</name>
<dbReference type="EMBL" id="JAIZAY010000003">
    <property type="protein sequence ID" value="KAJ8044620.1"/>
    <property type="molecule type" value="Genomic_DNA"/>
</dbReference>
<evidence type="ECO:0000259" key="1">
    <source>
        <dbReference type="PROSITE" id="PS50105"/>
    </source>
</evidence>
<organism evidence="2 3">
    <name type="scientific">Holothuria leucospilota</name>
    <name type="common">Black long sea cucumber</name>
    <name type="synonym">Mertensiothuria leucospilota</name>
    <dbReference type="NCBI Taxonomy" id="206669"/>
    <lineage>
        <taxon>Eukaryota</taxon>
        <taxon>Metazoa</taxon>
        <taxon>Echinodermata</taxon>
        <taxon>Eleutherozoa</taxon>
        <taxon>Echinozoa</taxon>
        <taxon>Holothuroidea</taxon>
        <taxon>Aspidochirotacea</taxon>
        <taxon>Aspidochirotida</taxon>
        <taxon>Holothuriidae</taxon>
        <taxon>Holothuria</taxon>
    </lineage>
</organism>
<keyword evidence="3" id="KW-1185">Reference proteome</keyword>
<dbReference type="PROSITE" id="PS50105">
    <property type="entry name" value="SAM_DOMAIN"/>
    <property type="match status" value="1"/>
</dbReference>